<organism evidence="1 2">
    <name type="scientific">Opisthorchis felineus</name>
    <dbReference type="NCBI Taxonomy" id="147828"/>
    <lineage>
        <taxon>Eukaryota</taxon>
        <taxon>Metazoa</taxon>
        <taxon>Spiralia</taxon>
        <taxon>Lophotrochozoa</taxon>
        <taxon>Platyhelminthes</taxon>
        <taxon>Trematoda</taxon>
        <taxon>Digenea</taxon>
        <taxon>Opisthorchiida</taxon>
        <taxon>Opisthorchiata</taxon>
        <taxon>Opisthorchiidae</taxon>
        <taxon>Opisthorchis</taxon>
    </lineage>
</organism>
<dbReference type="EMBL" id="SJOL01001862">
    <property type="protein sequence ID" value="TGZ74399.1"/>
    <property type="molecule type" value="Genomic_DNA"/>
</dbReference>
<evidence type="ECO:0000313" key="2">
    <source>
        <dbReference type="Proteomes" id="UP000308267"/>
    </source>
</evidence>
<evidence type="ECO:0000313" key="1">
    <source>
        <dbReference type="EMBL" id="TGZ74399.1"/>
    </source>
</evidence>
<name>A0A4S2MH25_OPIFE</name>
<gene>
    <name evidence="1" type="ORF">CRM22_000961</name>
</gene>
<protein>
    <submittedName>
        <fullName evidence="1">Uncharacterized protein</fullName>
    </submittedName>
</protein>
<feature type="non-terminal residue" evidence="1">
    <location>
        <position position="1"/>
    </location>
</feature>
<sequence>CFRIISQSSRLALQYPNPCMLTFYTSSRIHPQACCGETVVTIARVDISGSTGRVETVIV</sequence>
<comment type="caution">
    <text evidence="1">The sequence shown here is derived from an EMBL/GenBank/DDBJ whole genome shotgun (WGS) entry which is preliminary data.</text>
</comment>
<dbReference type="AlphaFoldDB" id="A0A4S2MH25"/>
<reference evidence="1 2" key="1">
    <citation type="journal article" date="2019" name="BMC Genomics">
        <title>New insights from Opisthorchis felineus genome: update on genomics of the epidemiologically important liver flukes.</title>
        <authorList>
            <person name="Ershov N.I."/>
            <person name="Mordvinov V.A."/>
            <person name="Prokhortchouk E.B."/>
            <person name="Pakharukova M.Y."/>
            <person name="Gunbin K.V."/>
            <person name="Ustyantsev K."/>
            <person name="Genaev M.A."/>
            <person name="Blinov A.G."/>
            <person name="Mazur A."/>
            <person name="Boulygina E."/>
            <person name="Tsygankova S."/>
            <person name="Khrameeva E."/>
            <person name="Chekanov N."/>
            <person name="Fan G."/>
            <person name="Xiao A."/>
            <person name="Zhang H."/>
            <person name="Xu X."/>
            <person name="Yang H."/>
            <person name="Solovyev V."/>
            <person name="Lee S.M."/>
            <person name="Liu X."/>
            <person name="Afonnikov D.A."/>
            <person name="Skryabin K.G."/>
        </authorList>
    </citation>
    <scope>NUCLEOTIDE SEQUENCE [LARGE SCALE GENOMIC DNA]</scope>
    <source>
        <strain evidence="1">AK-0245</strain>
        <tissue evidence="1">Whole organism</tissue>
    </source>
</reference>
<accession>A0A4S2MH25</accession>
<keyword evidence="2" id="KW-1185">Reference proteome</keyword>
<proteinExistence type="predicted"/>
<dbReference type="Proteomes" id="UP000308267">
    <property type="component" value="Unassembled WGS sequence"/>
</dbReference>